<dbReference type="InterPro" id="IPR011601">
    <property type="entry name" value="MurB_C"/>
</dbReference>
<dbReference type="AlphaFoldDB" id="A0A2U0I7B3"/>
<evidence type="ECO:0000256" key="16">
    <source>
        <dbReference type="ARBA" id="ARBA00023316"/>
    </source>
</evidence>
<comment type="cofactor">
    <cofactor evidence="1 19">
        <name>FAD</name>
        <dbReference type="ChEBI" id="CHEBI:57692"/>
    </cofactor>
</comment>
<comment type="function">
    <text evidence="2 19">Cell wall formation.</text>
</comment>
<dbReference type="InterPro" id="IPR036318">
    <property type="entry name" value="FAD-bd_PCMH-like_sf"/>
</dbReference>
<dbReference type="GO" id="GO:0071949">
    <property type="term" value="F:FAD binding"/>
    <property type="evidence" value="ECO:0007669"/>
    <property type="project" value="InterPro"/>
</dbReference>
<keyword evidence="10 19" id="KW-0274">FAD</keyword>
<reference evidence="21 22" key="1">
    <citation type="submission" date="2018-04" db="EMBL/GenBank/DDBJ databases">
        <title>Marixanthomonas spongiae HN-E44 sp. nov., isolated from a marine sponge.</title>
        <authorList>
            <person name="Luo L."/>
            <person name="Zhuang L."/>
        </authorList>
    </citation>
    <scope>NUCLEOTIDE SEQUENCE [LARGE SCALE GENOMIC DNA]</scope>
    <source>
        <strain evidence="21 22">HN-E44</strain>
    </source>
</reference>
<dbReference type="Pfam" id="PF02873">
    <property type="entry name" value="MurB_C"/>
    <property type="match status" value="1"/>
</dbReference>
<dbReference type="GO" id="GO:0005829">
    <property type="term" value="C:cytosol"/>
    <property type="evidence" value="ECO:0007669"/>
    <property type="project" value="TreeGrafter"/>
</dbReference>
<dbReference type="OrthoDB" id="9804753at2"/>
<dbReference type="RefSeq" id="WP_116692733.1">
    <property type="nucleotide sequence ID" value="NZ_QEHR01000001.1"/>
</dbReference>
<keyword evidence="7 19" id="KW-0963">Cytoplasm</keyword>
<evidence type="ECO:0000256" key="18">
    <source>
        <dbReference type="ARBA" id="ARBA00048914"/>
    </source>
</evidence>
<proteinExistence type="inferred from homology"/>
<evidence type="ECO:0000256" key="4">
    <source>
        <dbReference type="ARBA" id="ARBA00004752"/>
    </source>
</evidence>
<evidence type="ECO:0000256" key="8">
    <source>
        <dbReference type="ARBA" id="ARBA00022618"/>
    </source>
</evidence>
<evidence type="ECO:0000256" key="3">
    <source>
        <dbReference type="ARBA" id="ARBA00004496"/>
    </source>
</evidence>
<keyword evidence="8 19" id="KW-0132">Cell division</keyword>
<dbReference type="NCBIfam" id="NF010478">
    <property type="entry name" value="PRK13903.1"/>
    <property type="match status" value="1"/>
</dbReference>
<feature type="active site" evidence="19">
    <location>
        <position position="169"/>
    </location>
</feature>
<dbReference type="Gene3D" id="3.30.43.10">
    <property type="entry name" value="Uridine Diphospho-n-acetylenolpyruvylglucosamine Reductase, domain 2"/>
    <property type="match status" value="1"/>
</dbReference>
<keyword evidence="14 19" id="KW-0560">Oxidoreductase</keyword>
<keyword evidence="11 19" id="KW-0521">NADP</keyword>
<dbReference type="Proteomes" id="UP000245962">
    <property type="component" value="Unassembled WGS sequence"/>
</dbReference>
<evidence type="ECO:0000256" key="10">
    <source>
        <dbReference type="ARBA" id="ARBA00022827"/>
    </source>
</evidence>
<dbReference type="Gene3D" id="3.30.465.10">
    <property type="match status" value="1"/>
</dbReference>
<keyword evidence="13 19" id="KW-0573">Peptidoglycan synthesis</keyword>
<name>A0A2U0I7B3_9FLAO</name>
<comment type="subcellular location">
    <subcellularLocation>
        <location evidence="3 19">Cytoplasm</location>
    </subcellularLocation>
</comment>
<feature type="active site" evidence="19">
    <location>
        <position position="340"/>
    </location>
</feature>
<organism evidence="21 22">
    <name type="scientific">Marixanthomonas spongiae</name>
    <dbReference type="NCBI Taxonomy" id="2174845"/>
    <lineage>
        <taxon>Bacteria</taxon>
        <taxon>Pseudomonadati</taxon>
        <taxon>Bacteroidota</taxon>
        <taxon>Flavobacteriia</taxon>
        <taxon>Flavobacteriales</taxon>
        <taxon>Flavobacteriaceae</taxon>
        <taxon>Marixanthomonas</taxon>
    </lineage>
</organism>
<evidence type="ECO:0000259" key="20">
    <source>
        <dbReference type="PROSITE" id="PS51387"/>
    </source>
</evidence>
<dbReference type="Pfam" id="PF01565">
    <property type="entry name" value="FAD_binding_4"/>
    <property type="match status" value="1"/>
</dbReference>
<dbReference type="UniPathway" id="UPA00219"/>
<dbReference type="SUPFAM" id="SSF56176">
    <property type="entry name" value="FAD-binding/transporter-associated domain-like"/>
    <property type="match status" value="1"/>
</dbReference>
<evidence type="ECO:0000256" key="15">
    <source>
        <dbReference type="ARBA" id="ARBA00023306"/>
    </source>
</evidence>
<protein>
    <recommendedName>
        <fullName evidence="6 19">UDP-N-acetylenolpyruvoylglucosamine reductase</fullName>
        <ecNumber evidence="5 19">1.3.1.98</ecNumber>
    </recommendedName>
    <alternativeName>
        <fullName evidence="17 19">UDP-N-acetylmuramate dehydrogenase</fullName>
    </alternativeName>
</protein>
<evidence type="ECO:0000256" key="2">
    <source>
        <dbReference type="ARBA" id="ARBA00003921"/>
    </source>
</evidence>
<evidence type="ECO:0000256" key="7">
    <source>
        <dbReference type="ARBA" id="ARBA00022490"/>
    </source>
</evidence>
<comment type="similarity">
    <text evidence="19">Belongs to the MurB family.</text>
</comment>
<evidence type="ECO:0000256" key="12">
    <source>
        <dbReference type="ARBA" id="ARBA00022960"/>
    </source>
</evidence>
<keyword evidence="12 19" id="KW-0133">Cell shape</keyword>
<dbReference type="GO" id="GO:0051301">
    <property type="term" value="P:cell division"/>
    <property type="evidence" value="ECO:0007669"/>
    <property type="project" value="UniProtKB-KW"/>
</dbReference>
<feature type="active site" description="Proton donor" evidence="19">
    <location>
        <position position="244"/>
    </location>
</feature>
<dbReference type="InterPro" id="IPR003170">
    <property type="entry name" value="MurB"/>
</dbReference>
<evidence type="ECO:0000256" key="11">
    <source>
        <dbReference type="ARBA" id="ARBA00022857"/>
    </source>
</evidence>
<gene>
    <name evidence="19" type="primary">murB</name>
    <name evidence="21" type="ORF">DDV96_00220</name>
</gene>
<dbReference type="EMBL" id="QEHR01000001">
    <property type="protein sequence ID" value="PVW16989.1"/>
    <property type="molecule type" value="Genomic_DNA"/>
</dbReference>
<dbReference type="PROSITE" id="PS51387">
    <property type="entry name" value="FAD_PCMH"/>
    <property type="match status" value="1"/>
</dbReference>
<dbReference type="Gene3D" id="3.90.78.10">
    <property type="entry name" value="UDP-N-acetylenolpyruvoylglucosamine reductase, C-terminal domain"/>
    <property type="match status" value="1"/>
</dbReference>
<dbReference type="PANTHER" id="PTHR21071:SF4">
    <property type="entry name" value="UDP-N-ACETYLENOLPYRUVOYLGLUCOSAMINE REDUCTASE"/>
    <property type="match status" value="1"/>
</dbReference>
<dbReference type="InterPro" id="IPR006094">
    <property type="entry name" value="Oxid_FAD_bind_N"/>
</dbReference>
<comment type="catalytic activity">
    <reaction evidence="18 19">
        <text>UDP-N-acetyl-alpha-D-muramate + NADP(+) = UDP-N-acetyl-3-O-(1-carboxyvinyl)-alpha-D-glucosamine + NADPH + H(+)</text>
        <dbReference type="Rhea" id="RHEA:12248"/>
        <dbReference type="ChEBI" id="CHEBI:15378"/>
        <dbReference type="ChEBI" id="CHEBI:57783"/>
        <dbReference type="ChEBI" id="CHEBI:58349"/>
        <dbReference type="ChEBI" id="CHEBI:68483"/>
        <dbReference type="ChEBI" id="CHEBI:70757"/>
        <dbReference type="EC" id="1.3.1.98"/>
    </reaction>
</comment>
<dbReference type="InterPro" id="IPR016167">
    <property type="entry name" value="FAD-bd_PCMH_sub1"/>
</dbReference>
<comment type="pathway">
    <text evidence="4 19">Cell wall biogenesis; peptidoglycan biosynthesis.</text>
</comment>
<evidence type="ECO:0000256" key="1">
    <source>
        <dbReference type="ARBA" id="ARBA00001974"/>
    </source>
</evidence>
<evidence type="ECO:0000256" key="17">
    <source>
        <dbReference type="ARBA" id="ARBA00031026"/>
    </source>
</evidence>
<dbReference type="GO" id="GO:0071555">
    <property type="term" value="P:cell wall organization"/>
    <property type="evidence" value="ECO:0007669"/>
    <property type="project" value="UniProtKB-KW"/>
</dbReference>
<feature type="domain" description="FAD-binding PCMH-type" evidence="20">
    <location>
        <begin position="17"/>
        <end position="193"/>
    </location>
</feature>
<dbReference type="NCBIfam" id="TIGR00179">
    <property type="entry name" value="murB"/>
    <property type="match status" value="1"/>
</dbReference>
<keyword evidence="9 19" id="KW-0285">Flavoprotein</keyword>
<keyword evidence="15 19" id="KW-0131">Cell cycle</keyword>
<evidence type="ECO:0000256" key="13">
    <source>
        <dbReference type="ARBA" id="ARBA00022984"/>
    </source>
</evidence>
<dbReference type="PANTHER" id="PTHR21071">
    <property type="entry name" value="UDP-N-ACETYLENOLPYRUVOYLGLUCOSAMINE REDUCTASE"/>
    <property type="match status" value="1"/>
</dbReference>
<keyword evidence="16 19" id="KW-0961">Cell wall biogenesis/degradation</keyword>
<dbReference type="InterPro" id="IPR036635">
    <property type="entry name" value="MurB_C_sf"/>
</dbReference>
<dbReference type="NCBIfam" id="NF000755">
    <property type="entry name" value="PRK00046.1"/>
    <property type="match status" value="1"/>
</dbReference>
<dbReference type="EC" id="1.3.1.98" evidence="5 19"/>
<evidence type="ECO:0000256" key="14">
    <source>
        <dbReference type="ARBA" id="ARBA00023002"/>
    </source>
</evidence>
<dbReference type="SUPFAM" id="SSF56194">
    <property type="entry name" value="Uridine diphospho-N-Acetylenolpyruvylglucosamine reductase, MurB, C-terminal domain"/>
    <property type="match status" value="1"/>
</dbReference>
<evidence type="ECO:0000313" key="21">
    <source>
        <dbReference type="EMBL" id="PVW16989.1"/>
    </source>
</evidence>
<keyword evidence="22" id="KW-1185">Reference proteome</keyword>
<accession>A0A2U0I7B3</accession>
<dbReference type="InterPro" id="IPR016169">
    <property type="entry name" value="FAD-bd_PCMH_sub2"/>
</dbReference>
<dbReference type="GO" id="GO:0009252">
    <property type="term" value="P:peptidoglycan biosynthetic process"/>
    <property type="evidence" value="ECO:0007669"/>
    <property type="project" value="UniProtKB-UniRule"/>
</dbReference>
<sequence>MQVEEHKSLKDYNTFGIDCTARYFVAVTSVEELQQILSGQLTGGARKKLENRFILGGGSNMLLTKDIDALVIYLNLKGIKICSETDNQVTIQAMAGENWHEFVRYCLEKDYGGLENLSLIPGNVGTAPIQNIGAYGVELKDTFVSCNAIEIATGKEHTFTKEDCDFGYRNSIFKNEAKGKYIIVSVTFQLTKKDHDLNTGYGAIQQKLTEKGIETPTIKDISEAVIEIRQSKLPDPKKLGNSGSFFKNPVVDSQKFQEFKSKHPEAPYYQILENEYKIPAGWLIEQAGFKGRRFKDAGVHENQALVLVNHGTATGEEIWQLALKIQQAVKDQFNIYIEPEVNII</sequence>
<comment type="caution">
    <text evidence="21">The sequence shown here is derived from an EMBL/GenBank/DDBJ whole genome shotgun (WGS) entry which is preliminary data.</text>
</comment>
<dbReference type="InterPro" id="IPR016166">
    <property type="entry name" value="FAD-bd_PCMH"/>
</dbReference>
<evidence type="ECO:0000256" key="9">
    <source>
        <dbReference type="ARBA" id="ARBA00022630"/>
    </source>
</evidence>
<dbReference type="GO" id="GO:0008360">
    <property type="term" value="P:regulation of cell shape"/>
    <property type="evidence" value="ECO:0007669"/>
    <property type="project" value="UniProtKB-KW"/>
</dbReference>
<evidence type="ECO:0000256" key="6">
    <source>
        <dbReference type="ARBA" id="ARBA00015188"/>
    </source>
</evidence>
<dbReference type="HAMAP" id="MF_00037">
    <property type="entry name" value="MurB"/>
    <property type="match status" value="1"/>
</dbReference>
<evidence type="ECO:0000256" key="5">
    <source>
        <dbReference type="ARBA" id="ARBA00012518"/>
    </source>
</evidence>
<evidence type="ECO:0000313" key="22">
    <source>
        <dbReference type="Proteomes" id="UP000245962"/>
    </source>
</evidence>
<dbReference type="GO" id="GO:0008762">
    <property type="term" value="F:UDP-N-acetylmuramate dehydrogenase activity"/>
    <property type="evidence" value="ECO:0007669"/>
    <property type="project" value="UniProtKB-UniRule"/>
</dbReference>
<evidence type="ECO:0000256" key="19">
    <source>
        <dbReference type="HAMAP-Rule" id="MF_00037"/>
    </source>
</evidence>